<dbReference type="OrthoDB" id="6776789at2759"/>
<dbReference type="EnsemblMetazoa" id="CapteT31404">
    <property type="protein sequence ID" value="CapteP31404"/>
    <property type="gene ID" value="CapteG31404"/>
</dbReference>
<organism evidence="1 2">
    <name type="scientific">Capitella teleta</name>
    <name type="common">Polychaete worm</name>
    <dbReference type="NCBI Taxonomy" id="283909"/>
    <lineage>
        <taxon>Eukaryota</taxon>
        <taxon>Metazoa</taxon>
        <taxon>Spiralia</taxon>
        <taxon>Lophotrochozoa</taxon>
        <taxon>Annelida</taxon>
        <taxon>Polychaeta</taxon>
        <taxon>Sedentaria</taxon>
        <taxon>Scolecida</taxon>
        <taxon>Capitellidae</taxon>
        <taxon>Capitella</taxon>
    </lineage>
</organism>
<dbReference type="Gene3D" id="3.10.10.10">
    <property type="entry name" value="HIV Type 1 Reverse Transcriptase, subunit A, domain 1"/>
    <property type="match status" value="1"/>
</dbReference>
<dbReference type="InterPro" id="IPR050951">
    <property type="entry name" value="Retrovirus_Pol_polyprotein"/>
</dbReference>
<dbReference type="STRING" id="283909.R7TEV7"/>
<dbReference type="EMBL" id="AMQN01030767">
    <property type="status" value="NOT_ANNOTATED_CDS"/>
    <property type="molecule type" value="Genomic_DNA"/>
</dbReference>
<protein>
    <recommendedName>
        <fullName evidence="3">PH domain-containing protein</fullName>
    </recommendedName>
</protein>
<keyword evidence="2" id="KW-1185">Reference proteome</keyword>
<dbReference type="PANTHER" id="PTHR37984">
    <property type="entry name" value="PROTEIN CBG26694"/>
    <property type="match status" value="1"/>
</dbReference>
<dbReference type="SUPFAM" id="SSF56672">
    <property type="entry name" value="DNA/RNA polymerases"/>
    <property type="match status" value="1"/>
</dbReference>
<dbReference type="OMA" id="ICKVTQP"/>
<proteinExistence type="predicted"/>
<reference evidence="2" key="1">
    <citation type="submission" date="2012-12" db="EMBL/GenBank/DDBJ databases">
        <authorList>
            <person name="Hellsten U."/>
            <person name="Grimwood J."/>
            <person name="Chapman J.A."/>
            <person name="Shapiro H."/>
            <person name="Aerts A."/>
            <person name="Otillar R.P."/>
            <person name="Terry A.Y."/>
            <person name="Boore J.L."/>
            <person name="Simakov O."/>
            <person name="Marletaz F."/>
            <person name="Cho S.-J."/>
            <person name="Edsinger-Gonzales E."/>
            <person name="Havlak P."/>
            <person name="Kuo D.-H."/>
            <person name="Larsson T."/>
            <person name="Lv J."/>
            <person name="Arendt D."/>
            <person name="Savage R."/>
            <person name="Osoegawa K."/>
            <person name="de Jong P."/>
            <person name="Lindberg D.R."/>
            <person name="Seaver E.C."/>
            <person name="Weisblat D.A."/>
            <person name="Putnam N.H."/>
            <person name="Grigoriev I.V."/>
            <person name="Rokhsar D.S."/>
        </authorList>
    </citation>
    <scope>NUCLEOTIDE SEQUENCE</scope>
    <source>
        <strain evidence="2">I ESC-2004</strain>
    </source>
</reference>
<dbReference type="Proteomes" id="UP000014760">
    <property type="component" value="Unassembled WGS sequence"/>
</dbReference>
<reference evidence="2" key="2">
    <citation type="journal article" date="2013" name="Nature">
        <title>Insights into bilaterian evolution from three spiralian genomes.</title>
        <authorList>
            <person name="Simakov O."/>
            <person name="Marletaz F."/>
            <person name="Cho S.J."/>
            <person name="Edsinger-Gonzales E."/>
            <person name="Havlak P."/>
            <person name="Hellsten U."/>
            <person name="Kuo D.H."/>
            <person name="Larsson T."/>
            <person name="Lv J."/>
            <person name="Arendt D."/>
            <person name="Savage R."/>
            <person name="Osoegawa K."/>
            <person name="de Jong P."/>
            <person name="Grimwood J."/>
            <person name="Chapman J.A."/>
            <person name="Shapiro H."/>
            <person name="Aerts A."/>
            <person name="Otillar R.P."/>
            <person name="Terry A.Y."/>
            <person name="Boore J.L."/>
            <person name="Grigoriev I.V."/>
            <person name="Lindberg D.R."/>
            <person name="Seaver E.C."/>
            <person name="Weisblat D.A."/>
            <person name="Putnam N.H."/>
            <person name="Rokhsar D.S."/>
        </authorList>
    </citation>
    <scope>NUCLEOTIDE SEQUENCE</scope>
    <source>
        <strain evidence="2">I ESC-2004</strain>
    </source>
</reference>
<name>X2B2T6_CAPTE</name>
<evidence type="ECO:0008006" key="3">
    <source>
        <dbReference type="Google" id="ProtNLM"/>
    </source>
</evidence>
<reference evidence="1" key="3">
    <citation type="submission" date="2015-06" db="UniProtKB">
        <authorList>
            <consortium name="EnsemblMetazoa"/>
        </authorList>
    </citation>
    <scope>IDENTIFICATION</scope>
</reference>
<accession>X2B2T6</accession>
<evidence type="ECO:0000313" key="1">
    <source>
        <dbReference type="EnsemblMetazoa" id="CapteP31404"/>
    </source>
</evidence>
<dbReference type="PANTHER" id="PTHR37984:SF7">
    <property type="entry name" value="INTEGRASE CATALYTIC DOMAIN-CONTAINING PROTEIN"/>
    <property type="match status" value="1"/>
</dbReference>
<sequence length="76" mass="8890">MNEDAQPVIAPSRKYPIQLREEISKKLEEMEKNEVIKKCDDTEASEWIDSLAFTLKANDELRMCLDPKHLNMAIKR</sequence>
<dbReference type="HOGENOM" id="CLU_000384_35_3_1"/>
<evidence type="ECO:0000313" key="2">
    <source>
        <dbReference type="Proteomes" id="UP000014760"/>
    </source>
</evidence>
<dbReference type="InterPro" id="IPR043502">
    <property type="entry name" value="DNA/RNA_pol_sf"/>
</dbReference>